<dbReference type="InterPro" id="IPR056613">
    <property type="entry name" value="DUF7287"/>
</dbReference>
<keyword evidence="1" id="KW-0472">Membrane</keyword>
<evidence type="ECO:0000313" key="3">
    <source>
        <dbReference type="Proteomes" id="UP000011599"/>
    </source>
</evidence>
<evidence type="ECO:0000313" key="2">
    <source>
        <dbReference type="EMBL" id="ELY42153.1"/>
    </source>
</evidence>
<organism evidence="2 3">
    <name type="scientific">Natronorubrum tibetense GA33</name>
    <dbReference type="NCBI Taxonomy" id="1114856"/>
    <lineage>
        <taxon>Archaea</taxon>
        <taxon>Methanobacteriati</taxon>
        <taxon>Methanobacteriota</taxon>
        <taxon>Stenosarchaea group</taxon>
        <taxon>Halobacteria</taxon>
        <taxon>Halobacteriales</taxon>
        <taxon>Natrialbaceae</taxon>
        <taxon>Natronorubrum</taxon>
    </lineage>
</organism>
<protein>
    <submittedName>
        <fullName evidence="2">Uncharacterized protein</fullName>
    </submittedName>
</protein>
<gene>
    <name evidence="2" type="ORF">C496_07138</name>
</gene>
<dbReference type="PATRIC" id="fig|1114856.3.peg.1494"/>
<dbReference type="Pfam" id="PF23958">
    <property type="entry name" value="DUF7287"/>
    <property type="match status" value="1"/>
</dbReference>
<evidence type="ECO:0000256" key="1">
    <source>
        <dbReference type="SAM" id="Phobius"/>
    </source>
</evidence>
<dbReference type="STRING" id="1114856.GCA_000383975_00862"/>
<reference evidence="2 3" key="1">
    <citation type="journal article" date="2014" name="PLoS Genet.">
        <title>Phylogenetically driven sequencing of extremely halophilic archaea reveals strategies for static and dynamic osmo-response.</title>
        <authorList>
            <person name="Becker E.A."/>
            <person name="Seitzer P.M."/>
            <person name="Tritt A."/>
            <person name="Larsen D."/>
            <person name="Krusor M."/>
            <person name="Yao A.I."/>
            <person name="Wu D."/>
            <person name="Madern D."/>
            <person name="Eisen J.A."/>
            <person name="Darling A.E."/>
            <person name="Facciotti M.T."/>
        </authorList>
    </citation>
    <scope>NUCLEOTIDE SEQUENCE [LARGE SCALE GENOMIC DNA]</scope>
    <source>
        <strain evidence="2 3">GA33</strain>
    </source>
</reference>
<feature type="transmembrane region" description="Helical" evidence="1">
    <location>
        <begin position="15"/>
        <end position="33"/>
    </location>
</feature>
<dbReference type="AlphaFoldDB" id="L9W1G5"/>
<dbReference type="Proteomes" id="UP000011599">
    <property type="component" value="Unassembled WGS sequence"/>
</dbReference>
<dbReference type="eggNOG" id="arCOG06117">
    <property type="taxonomic scope" value="Archaea"/>
</dbReference>
<sequence length="156" mass="16973">MSLSLRDRGQTTQDFIVGIGVFILAVAFVFSFLPTMLTPFDSSTSGGQTAQADRVADRVVHNLSVSETPNEISWNDADGLEDDQVERLGLRTNQDNDSIERVNVSLQSLNGSTTIEGFGFGPEYDDQSAASSARIVTVEDGPDKCEPACRLVVRIW</sequence>
<keyword evidence="1" id="KW-0812">Transmembrane</keyword>
<accession>L9W1G5</accession>
<dbReference type="EMBL" id="AOHW01000023">
    <property type="protein sequence ID" value="ELY42153.1"/>
    <property type="molecule type" value="Genomic_DNA"/>
</dbReference>
<name>L9W1G5_9EURY</name>
<keyword evidence="3" id="KW-1185">Reference proteome</keyword>
<keyword evidence="1" id="KW-1133">Transmembrane helix</keyword>
<proteinExistence type="predicted"/>
<comment type="caution">
    <text evidence="2">The sequence shown here is derived from an EMBL/GenBank/DDBJ whole genome shotgun (WGS) entry which is preliminary data.</text>
</comment>